<name>A0A1I7S0J8_BURXY</name>
<sequence>MSPDQQRHNHEDIEQPIFDVKQWNVNDLAGQITLGDLEVFKRINVEELTSFGWASKRKAQEAPNVNEFTRRFNCLSFLTCKSVLSSERPEKRAQVIGYFIKLAKKLFNLNNLHAAYAIISALGMQPVFRLAASWERVPKTDRASLDKLNEFFSSKDNFHTLRNHMSLGINPCVPHIGIYLTDLTFYNDRLKRANGDEENVQESINKMLRMLFSFQDSSYDISSSAQLEAALDDFYNNASQLGRDQQNDLFALSVRLEPESLTDEQRRSSLPSQKSLQRAVSKASVVQFLSSRGKKYSVSPSVNSPTSTLQRAFKRGHKKADSLDEAKILGVSNHSISDFDSPRSTAGSTSLHRSPSSPTHSAAVSPSIWYDSNSSRCTYNQLNNEEDDNEQTDGPRNRVDRSGSSVSLVNEIMKKLRLKHNETPVGSARLPRKIRIQNEKNGRRAAKSADNTPIISRRLFVMNNSMDERLYAFKKSKGHGFGKSDESALPEKFDGLDDSPLLFETTEPEISGVFSKTQLRSKNHKIKLVRTHHSCYLELRNGILLEFERKLVPLYIEDERAVFQSKPKKFFDLKSGDWTVETPAESATTPRRAGFELHDKLKGRVYHYACRNWTMANHWKKILDENINDSADEKRSLKKIMSQKSKESYTYEDTDIDGLDLEEQRLDEVDEEECEVTRL</sequence>
<dbReference type="InterPro" id="IPR023578">
    <property type="entry name" value="Ras_GEF_dom_sf"/>
</dbReference>
<dbReference type="Proteomes" id="UP000659654">
    <property type="component" value="Unassembled WGS sequence"/>
</dbReference>
<dbReference type="Pfam" id="PF00617">
    <property type="entry name" value="RasGEF"/>
    <property type="match status" value="1"/>
</dbReference>
<dbReference type="GO" id="GO:0005886">
    <property type="term" value="C:plasma membrane"/>
    <property type="evidence" value="ECO:0007669"/>
    <property type="project" value="TreeGrafter"/>
</dbReference>
<evidence type="ECO:0000313" key="7">
    <source>
        <dbReference type="Proteomes" id="UP000095284"/>
    </source>
</evidence>
<accession>A0A1I7S0J8</accession>
<evidence type="ECO:0000313" key="9">
    <source>
        <dbReference type="WBParaSite" id="BXY_0652200.1"/>
    </source>
</evidence>
<dbReference type="GO" id="GO:0005085">
    <property type="term" value="F:guanyl-nucleotide exchange factor activity"/>
    <property type="evidence" value="ECO:0007669"/>
    <property type="project" value="UniProtKB-KW"/>
</dbReference>
<reference evidence="9" key="1">
    <citation type="submission" date="2016-11" db="UniProtKB">
        <authorList>
            <consortium name="WormBaseParasite"/>
        </authorList>
    </citation>
    <scope>IDENTIFICATION</scope>
</reference>
<evidence type="ECO:0000313" key="5">
    <source>
        <dbReference type="EMBL" id="CAD5235746.1"/>
    </source>
</evidence>
<dbReference type="InterPro" id="IPR001895">
    <property type="entry name" value="RASGEF_cat_dom"/>
</dbReference>
<evidence type="ECO:0000313" key="6">
    <source>
        <dbReference type="EMBL" id="CAG9132294.1"/>
    </source>
</evidence>
<proteinExistence type="predicted"/>
<dbReference type="EMBL" id="CAJFCV020000006">
    <property type="protein sequence ID" value="CAG9132294.1"/>
    <property type="molecule type" value="Genomic_DNA"/>
</dbReference>
<dbReference type="PROSITE" id="PS50009">
    <property type="entry name" value="RASGEF_CAT"/>
    <property type="match status" value="1"/>
</dbReference>
<protein>
    <submittedName>
        <fullName evidence="5">(pine wood nematode) hypothetical protein</fullName>
    </submittedName>
    <submittedName>
        <fullName evidence="9">Ras-GEF domain-containing protein</fullName>
    </submittedName>
</protein>
<dbReference type="InterPro" id="IPR011993">
    <property type="entry name" value="PH-like_dom_sf"/>
</dbReference>
<evidence type="ECO:0000256" key="2">
    <source>
        <dbReference type="PROSITE-ProRule" id="PRU00168"/>
    </source>
</evidence>
<keyword evidence="8" id="KW-1185">Reference proteome</keyword>
<reference evidence="6" key="2">
    <citation type="submission" date="2020-08" db="EMBL/GenBank/DDBJ databases">
        <authorList>
            <person name="Kikuchi T."/>
        </authorList>
    </citation>
    <scope>NUCLEOTIDE SEQUENCE</scope>
    <source>
        <strain evidence="5">Ka4C1</strain>
    </source>
</reference>
<dbReference type="OrthoDB" id="546434at2759"/>
<dbReference type="EMBL" id="CAJFDI010000006">
    <property type="protein sequence ID" value="CAD5235746.1"/>
    <property type="molecule type" value="Genomic_DNA"/>
</dbReference>
<feature type="region of interest" description="Disordered" evidence="3">
    <location>
        <begin position="295"/>
        <end position="318"/>
    </location>
</feature>
<dbReference type="PANTHER" id="PTHR23113:SF368">
    <property type="entry name" value="CELL DIVISION CONTROL PROTEIN 25"/>
    <property type="match status" value="1"/>
</dbReference>
<dbReference type="SUPFAM" id="SSF48366">
    <property type="entry name" value="Ras GEF"/>
    <property type="match status" value="1"/>
</dbReference>
<organism evidence="7 9">
    <name type="scientific">Bursaphelenchus xylophilus</name>
    <name type="common">Pinewood nematode worm</name>
    <name type="synonym">Aphelenchoides xylophilus</name>
    <dbReference type="NCBI Taxonomy" id="6326"/>
    <lineage>
        <taxon>Eukaryota</taxon>
        <taxon>Metazoa</taxon>
        <taxon>Ecdysozoa</taxon>
        <taxon>Nematoda</taxon>
        <taxon>Chromadorea</taxon>
        <taxon>Rhabditida</taxon>
        <taxon>Tylenchina</taxon>
        <taxon>Tylenchomorpha</taxon>
        <taxon>Aphelenchoidea</taxon>
        <taxon>Aphelenchoididae</taxon>
        <taxon>Bursaphelenchus</taxon>
    </lineage>
</organism>
<dbReference type="SMART" id="SM00147">
    <property type="entry name" value="RasGEF"/>
    <property type="match status" value="1"/>
</dbReference>
<dbReference type="GO" id="GO:0007265">
    <property type="term" value="P:Ras protein signal transduction"/>
    <property type="evidence" value="ECO:0007669"/>
    <property type="project" value="TreeGrafter"/>
</dbReference>
<dbReference type="InterPro" id="IPR008937">
    <property type="entry name" value="Ras-like_GEF"/>
</dbReference>
<feature type="region of interest" description="Disordered" evidence="3">
    <location>
        <begin position="379"/>
        <end position="406"/>
    </location>
</feature>
<evidence type="ECO:0000313" key="8">
    <source>
        <dbReference type="Proteomes" id="UP000659654"/>
    </source>
</evidence>
<dbReference type="PANTHER" id="PTHR23113">
    <property type="entry name" value="GUANINE NUCLEOTIDE EXCHANGE FACTOR"/>
    <property type="match status" value="1"/>
</dbReference>
<dbReference type="AlphaFoldDB" id="A0A1I7S0J8"/>
<dbReference type="Gene3D" id="1.10.840.10">
    <property type="entry name" value="Ras guanine-nucleotide exchange factors catalytic domain"/>
    <property type="match status" value="1"/>
</dbReference>
<feature type="region of interest" description="Disordered" evidence="3">
    <location>
        <begin position="334"/>
        <end position="367"/>
    </location>
</feature>
<dbReference type="WBParaSite" id="BXY_0652200.1">
    <property type="protein sequence ID" value="BXY_0652200.1"/>
    <property type="gene ID" value="BXY_0652200"/>
</dbReference>
<evidence type="ECO:0000256" key="1">
    <source>
        <dbReference type="ARBA" id="ARBA00022658"/>
    </source>
</evidence>
<evidence type="ECO:0000259" key="4">
    <source>
        <dbReference type="PROSITE" id="PS50009"/>
    </source>
</evidence>
<evidence type="ECO:0000256" key="3">
    <source>
        <dbReference type="SAM" id="MobiDB-lite"/>
    </source>
</evidence>
<dbReference type="Gene3D" id="2.30.29.30">
    <property type="entry name" value="Pleckstrin-homology domain (PH domain)/Phosphotyrosine-binding domain (PTB)"/>
    <property type="match status" value="1"/>
</dbReference>
<dbReference type="SMR" id="A0A1I7S0J8"/>
<gene>
    <name evidence="5" type="ORF">BXYJ_LOCUS15837</name>
</gene>
<keyword evidence="1 2" id="KW-0344">Guanine-nucleotide releasing factor</keyword>
<feature type="domain" description="Ras-GEF" evidence="4">
    <location>
        <begin position="24"/>
        <end position="259"/>
    </location>
</feature>
<dbReference type="Proteomes" id="UP000582659">
    <property type="component" value="Unassembled WGS sequence"/>
</dbReference>
<dbReference type="Proteomes" id="UP000095284">
    <property type="component" value="Unplaced"/>
</dbReference>
<dbReference type="InterPro" id="IPR036964">
    <property type="entry name" value="RASGEF_cat_dom_sf"/>
</dbReference>
<feature type="compositionally biased region" description="Low complexity" evidence="3">
    <location>
        <begin position="297"/>
        <end position="308"/>
    </location>
</feature>
<dbReference type="eggNOG" id="KOG3417">
    <property type="taxonomic scope" value="Eukaryota"/>
</dbReference>